<evidence type="ECO:0000256" key="1">
    <source>
        <dbReference type="SAM" id="MobiDB-lite"/>
    </source>
</evidence>
<organism evidence="2 3">
    <name type="scientific">Dacryopinax primogenitus (strain DJM 731)</name>
    <name type="common">Brown rot fungus</name>
    <dbReference type="NCBI Taxonomy" id="1858805"/>
    <lineage>
        <taxon>Eukaryota</taxon>
        <taxon>Fungi</taxon>
        <taxon>Dikarya</taxon>
        <taxon>Basidiomycota</taxon>
        <taxon>Agaricomycotina</taxon>
        <taxon>Dacrymycetes</taxon>
        <taxon>Dacrymycetales</taxon>
        <taxon>Dacrymycetaceae</taxon>
        <taxon>Dacryopinax</taxon>
    </lineage>
</organism>
<gene>
    <name evidence="2" type="ORF">DACRYDRAFT_100219</name>
</gene>
<evidence type="ECO:0000313" key="3">
    <source>
        <dbReference type="Proteomes" id="UP000030653"/>
    </source>
</evidence>
<dbReference type="AlphaFoldDB" id="M5FVX0"/>
<dbReference type="GeneID" id="63682498"/>
<reference evidence="2 3" key="1">
    <citation type="journal article" date="2012" name="Science">
        <title>The Paleozoic origin of enzymatic lignin decomposition reconstructed from 31 fungal genomes.</title>
        <authorList>
            <person name="Floudas D."/>
            <person name="Binder M."/>
            <person name="Riley R."/>
            <person name="Barry K."/>
            <person name="Blanchette R.A."/>
            <person name="Henrissat B."/>
            <person name="Martinez A.T."/>
            <person name="Otillar R."/>
            <person name="Spatafora J.W."/>
            <person name="Yadav J.S."/>
            <person name="Aerts A."/>
            <person name="Benoit I."/>
            <person name="Boyd A."/>
            <person name="Carlson A."/>
            <person name="Copeland A."/>
            <person name="Coutinho P.M."/>
            <person name="de Vries R.P."/>
            <person name="Ferreira P."/>
            <person name="Findley K."/>
            <person name="Foster B."/>
            <person name="Gaskell J."/>
            <person name="Glotzer D."/>
            <person name="Gorecki P."/>
            <person name="Heitman J."/>
            <person name="Hesse C."/>
            <person name="Hori C."/>
            <person name="Igarashi K."/>
            <person name="Jurgens J.A."/>
            <person name="Kallen N."/>
            <person name="Kersten P."/>
            <person name="Kohler A."/>
            <person name="Kuees U."/>
            <person name="Kumar T.K.A."/>
            <person name="Kuo A."/>
            <person name="LaButti K."/>
            <person name="Larrondo L.F."/>
            <person name="Lindquist E."/>
            <person name="Ling A."/>
            <person name="Lombard V."/>
            <person name="Lucas S."/>
            <person name="Lundell T."/>
            <person name="Martin R."/>
            <person name="McLaughlin D.J."/>
            <person name="Morgenstern I."/>
            <person name="Morin E."/>
            <person name="Murat C."/>
            <person name="Nagy L.G."/>
            <person name="Nolan M."/>
            <person name="Ohm R.A."/>
            <person name="Patyshakuliyeva A."/>
            <person name="Rokas A."/>
            <person name="Ruiz-Duenas F.J."/>
            <person name="Sabat G."/>
            <person name="Salamov A."/>
            <person name="Samejima M."/>
            <person name="Schmutz J."/>
            <person name="Slot J.C."/>
            <person name="St John F."/>
            <person name="Stenlid J."/>
            <person name="Sun H."/>
            <person name="Sun S."/>
            <person name="Syed K."/>
            <person name="Tsang A."/>
            <person name="Wiebenga A."/>
            <person name="Young D."/>
            <person name="Pisabarro A."/>
            <person name="Eastwood D.C."/>
            <person name="Martin F."/>
            <person name="Cullen D."/>
            <person name="Grigoriev I.V."/>
            <person name="Hibbett D.S."/>
        </authorList>
    </citation>
    <scope>NUCLEOTIDE SEQUENCE [LARGE SCALE GENOMIC DNA]</scope>
    <source>
        <strain evidence="2 3">DJM-731 SS1</strain>
    </source>
</reference>
<name>M5FVX0_DACPD</name>
<keyword evidence="3" id="KW-1185">Reference proteome</keyword>
<dbReference type="Proteomes" id="UP000030653">
    <property type="component" value="Unassembled WGS sequence"/>
</dbReference>
<evidence type="ECO:0000313" key="2">
    <source>
        <dbReference type="EMBL" id="EJU01996.1"/>
    </source>
</evidence>
<accession>M5FVX0</accession>
<proteinExistence type="predicted"/>
<protein>
    <submittedName>
        <fullName evidence="2">Uncharacterized protein</fullName>
    </submittedName>
</protein>
<dbReference type="OrthoDB" id="3361190at2759"/>
<feature type="compositionally biased region" description="Low complexity" evidence="1">
    <location>
        <begin position="11"/>
        <end position="35"/>
    </location>
</feature>
<dbReference type="RefSeq" id="XP_040628893.1">
    <property type="nucleotide sequence ID" value="XM_040767436.1"/>
</dbReference>
<sequence length="266" mass="29035">MYLDSHHIRRPMTTSPPAYTSSSPSISASHRPSLSLHDIPSDTDLPIIDGYTPAPSEPLPRYPRAAQYVFLSLDVGNSVVVDAHTGQPVMESLTTSEDGESSETQLRALTSNGDLICRVSWPSGRKAKAGPTLDWGSGQGAVGLRKWMARKGDPGALLRVKHRGKKYDVFQAGQALGVRYAQKRGREPMLLGIRDPMKYTELVLSPLVGEERGELLELGCVIVLLLKSKKKLGPDFEGRQLRDTIWSGVEKCFTSTGNAQPGRVLT</sequence>
<feature type="region of interest" description="Disordered" evidence="1">
    <location>
        <begin position="1"/>
        <end position="42"/>
    </location>
</feature>
<dbReference type="EMBL" id="JH795863">
    <property type="protein sequence ID" value="EJU01996.1"/>
    <property type="molecule type" value="Genomic_DNA"/>
</dbReference>
<dbReference type="HOGENOM" id="CLU_1045926_0_0_1"/>